<evidence type="ECO:0000259" key="2">
    <source>
        <dbReference type="PROSITE" id="PS50128"/>
    </source>
</evidence>
<dbReference type="InterPro" id="IPR035967">
    <property type="entry name" value="SWAP/Surp_sf"/>
</dbReference>
<name>A0A3N4IAQ1_ASCIM</name>
<dbReference type="GO" id="GO:0003723">
    <property type="term" value="F:RNA binding"/>
    <property type="evidence" value="ECO:0007669"/>
    <property type="project" value="InterPro"/>
</dbReference>
<dbReference type="OrthoDB" id="447637at2759"/>
<evidence type="ECO:0000313" key="4">
    <source>
        <dbReference type="Proteomes" id="UP000275078"/>
    </source>
</evidence>
<reference evidence="3 4" key="1">
    <citation type="journal article" date="2018" name="Nat. Ecol. Evol.">
        <title>Pezizomycetes genomes reveal the molecular basis of ectomycorrhizal truffle lifestyle.</title>
        <authorList>
            <person name="Murat C."/>
            <person name="Payen T."/>
            <person name="Noel B."/>
            <person name="Kuo A."/>
            <person name="Morin E."/>
            <person name="Chen J."/>
            <person name="Kohler A."/>
            <person name="Krizsan K."/>
            <person name="Balestrini R."/>
            <person name="Da Silva C."/>
            <person name="Montanini B."/>
            <person name="Hainaut M."/>
            <person name="Levati E."/>
            <person name="Barry K.W."/>
            <person name="Belfiori B."/>
            <person name="Cichocki N."/>
            <person name="Clum A."/>
            <person name="Dockter R.B."/>
            <person name="Fauchery L."/>
            <person name="Guy J."/>
            <person name="Iotti M."/>
            <person name="Le Tacon F."/>
            <person name="Lindquist E.A."/>
            <person name="Lipzen A."/>
            <person name="Malagnac F."/>
            <person name="Mello A."/>
            <person name="Molinier V."/>
            <person name="Miyauchi S."/>
            <person name="Poulain J."/>
            <person name="Riccioni C."/>
            <person name="Rubini A."/>
            <person name="Sitrit Y."/>
            <person name="Splivallo R."/>
            <person name="Traeger S."/>
            <person name="Wang M."/>
            <person name="Zifcakova L."/>
            <person name="Wipf D."/>
            <person name="Zambonelli A."/>
            <person name="Paolocci F."/>
            <person name="Nowrousian M."/>
            <person name="Ottonello S."/>
            <person name="Baldrian P."/>
            <person name="Spatafora J.W."/>
            <person name="Henrissat B."/>
            <person name="Nagy L.G."/>
            <person name="Aury J.M."/>
            <person name="Wincker P."/>
            <person name="Grigoriev I.V."/>
            <person name="Bonfante P."/>
            <person name="Martin F.M."/>
        </authorList>
    </citation>
    <scope>NUCLEOTIDE SEQUENCE [LARGE SCALE GENOMIC DNA]</scope>
    <source>
        <strain evidence="3 4">RN42</strain>
    </source>
</reference>
<dbReference type="GO" id="GO:0000381">
    <property type="term" value="P:regulation of alternative mRNA splicing, via spliceosome"/>
    <property type="evidence" value="ECO:0007669"/>
    <property type="project" value="TreeGrafter"/>
</dbReference>
<dbReference type="PROSITE" id="PS50128">
    <property type="entry name" value="SURP"/>
    <property type="match status" value="2"/>
</dbReference>
<dbReference type="EMBL" id="ML119670">
    <property type="protein sequence ID" value="RPA82547.1"/>
    <property type="molecule type" value="Genomic_DNA"/>
</dbReference>
<dbReference type="PANTHER" id="PTHR15316">
    <property type="entry name" value="SPLICEOSOME ASSOCIATED PROTEIN 114/SWAP SPLICING FACTOR-RELATED"/>
    <property type="match status" value="1"/>
</dbReference>
<accession>A0A3N4IAQ1</accession>
<dbReference type="InterPro" id="IPR000061">
    <property type="entry name" value="Surp"/>
</dbReference>
<organism evidence="3 4">
    <name type="scientific">Ascobolus immersus RN42</name>
    <dbReference type="NCBI Taxonomy" id="1160509"/>
    <lineage>
        <taxon>Eukaryota</taxon>
        <taxon>Fungi</taxon>
        <taxon>Dikarya</taxon>
        <taxon>Ascomycota</taxon>
        <taxon>Pezizomycotina</taxon>
        <taxon>Pezizomycetes</taxon>
        <taxon>Pezizales</taxon>
        <taxon>Ascobolaceae</taxon>
        <taxon>Ascobolus</taxon>
    </lineage>
</organism>
<dbReference type="SUPFAM" id="SSF109905">
    <property type="entry name" value="Surp module (SWAP domain)"/>
    <property type="match status" value="2"/>
</dbReference>
<evidence type="ECO:0000256" key="1">
    <source>
        <dbReference type="SAM" id="MobiDB-lite"/>
    </source>
</evidence>
<keyword evidence="4" id="KW-1185">Reference proteome</keyword>
<dbReference type="GO" id="GO:0045292">
    <property type="term" value="P:mRNA cis splicing, via spliceosome"/>
    <property type="evidence" value="ECO:0007669"/>
    <property type="project" value="InterPro"/>
</dbReference>
<feature type="domain" description="SURP motif" evidence="2">
    <location>
        <begin position="22"/>
        <end position="64"/>
    </location>
</feature>
<feature type="domain" description="SURP motif" evidence="2">
    <location>
        <begin position="125"/>
        <end position="166"/>
    </location>
</feature>
<dbReference type="STRING" id="1160509.A0A3N4IAQ1"/>
<feature type="region of interest" description="Disordered" evidence="1">
    <location>
        <begin position="83"/>
        <end position="121"/>
    </location>
</feature>
<dbReference type="GO" id="GO:0071013">
    <property type="term" value="C:catalytic step 2 spliceosome"/>
    <property type="evidence" value="ECO:0007669"/>
    <property type="project" value="TreeGrafter"/>
</dbReference>
<dbReference type="AlphaFoldDB" id="A0A3N4IAQ1"/>
<sequence length="239" mass="27823">MSYPTLQLREAVIIPPTDIKANIEKTIFQILRCGAAFEEYLRQQHADEIVFSFLKPGNAYHLYYRLRFREILRLLELETAQQAPEESMPTWTEEDTQSEPEAPVAASSLPEQSPIPPDDPEYKDQIEKAAVFVAIYGPEFETRMLNHRPALNVPFLQTWGADHAYYQWILHRMRNFAPRSRNRIALLKQICERRWPSPAVANRSFAFDDSASRPTFRFVVVGRDALRLAMFEDEDEDEC</sequence>
<dbReference type="SMART" id="SM00648">
    <property type="entry name" value="SWAP"/>
    <property type="match status" value="2"/>
</dbReference>
<evidence type="ECO:0000313" key="3">
    <source>
        <dbReference type="EMBL" id="RPA82547.1"/>
    </source>
</evidence>
<proteinExistence type="predicted"/>
<dbReference type="PANTHER" id="PTHR15316:SF1">
    <property type="entry name" value="SPLICING FACTOR 3A SUBUNIT 1"/>
    <property type="match status" value="1"/>
</dbReference>
<protein>
    <recommendedName>
        <fullName evidence="2">SURP motif domain-containing protein</fullName>
    </recommendedName>
</protein>
<dbReference type="GO" id="GO:0071004">
    <property type="term" value="C:U2-type prespliceosome"/>
    <property type="evidence" value="ECO:0007669"/>
    <property type="project" value="TreeGrafter"/>
</dbReference>
<dbReference type="GO" id="GO:0005686">
    <property type="term" value="C:U2 snRNP"/>
    <property type="evidence" value="ECO:0007669"/>
    <property type="project" value="TreeGrafter"/>
</dbReference>
<dbReference type="InterPro" id="IPR045146">
    <property type="entry name" value="SF3A1"/>
</dbReference>
<dbReference type="Proteomes" id="UP000275078">
    <property type="component" value="Unassembled WGS sequence"/>
</dbReference>
<dbReference type="Pfam" id="PF01805">
    <property type="entry name" value="Surp"/>
    <property type="match status" value="2"/>
</dbReference>
<gene>
    <name evidence="3" type="ORF">BJ508DRAFT_305424</name>
</gene>
<dbReference type="Gene3D" id="1.10.10.790">
    <property type="entry name" value="Surp module"/>
    <property type="match status" value="2"/>
</dbReference>